<gene>
    <name evidence="3" type="ORF">Dsin_032025</name>
</gene>
<accession>A0AAD9ZNY0</accession>
<feature type="region of interest" description="Disordered" evidence="1">
    <location>
        <begin position="75"/>
        <end position="107"/>
    </location>
</feature>
<feature type="compositionally biased region" description="Basic and acidic residues" evidence="1">
    <location>
        <begin position="325"/>
        <end position="343"/>
    </location>
</feature>
<evidence type="ECO:0000313" key="4">
    <source>
        <dbReference type="Proteomes" id="UP001281410"/>
    </source>
</evidence>
<dbReference type="Proteomes" id="UP001281410">
    <property type="component" value="Unassembled WGS sequence"/>
</dbReference>
<dbReference type="AlphaFoldDB" id="A0AAD9ZNY0"/>
<keyword evidence="4" id="KW-1185">Reference proteome</keyword>
<feature type="region of interest" description="Disordered" evidence="1">
    <location>
        <begin position="320"/>
        <end position="343"/>
    </location>
</feature>
<evidence type="ECO:0000259" key="2">
    <source>
        <dbReference type="Pfam" id="PF05699"/>
    </source>
</evidence>
<dbReference type="InterPro" id="IPR008906">
    <property type="entry name" value="HATC_C_dom"/>
</dbReference>
<organism evidence="3 4">
    <name type="scientific">Dipteronia sinensis</name>
    <dbReference type="NCBI Taxonomy" id="43782"/>
    <lineage>
        <taxon>Eukaryota</taxon>
        <taxon>Viridiplantae</taxon>
        <taxon>Streptophyta</taxon>
        <taxon>Embryophyta</taxon>
        <taxon>Tracheophyta</taxon>
        <taxon>Spermatophyta</taxon>
        <taxon>Magnoliopsida</taxon>
        <taxon>eudicotyledons</taxon>
        <taxon>Gunneridae</taxon>
        <taxon>Pentapetalae</taxon>
        <taxon>rosids</taxon>
        <taxon>malvids</taxon>
        <taxon>Sapindales</taxon>
        <taxon>Sapindaceae</taxon>
        <taxon>Hippocastanoideae</taxon>
        <taxon>Acereae</taxon>
        <taxon>Dipteronia</taxon>
    </lineage>
</organism>
<proteinExistence type="predicted"/>
<dbReference type="Pfam" id="PF05699">
    <property type="entry name" value="Dimer_Tnp_hAT"/>
    <property type="match status" value="1"/>
</dbReference>
<evidence type="ECO:0000313" key="3">
    <source>
        <dbReference type="EMBL" id="KAK3184739.1"/>
    </source>
</evidence>
<sequence>MASGSGDAPRRFISMKGKGRMTDNLGHDDHAYHEYLQHQVYAEDLGLNFPQSHSHPSFRISKPDLIVTPVLTSQSENMPDLGHDGDEPDGPDGDGPDPNPHQDFDFDPQMEEKLPKQVKSDLFVLHMKKVTHEDGSTVVICNYCKKVFKWYKSGRYGTYQKHITNSHPDARAKSSSQAQIPRLESLPDYLYVYYEQGLKIDYDVDMCCARVKTLLYELYDEYLKVYGPSLNIDVPQTQNVSRSSSSSSGFVNLGYFPILAMIAKQILSTPVSTVAVEQQFSAGGNILDPKRSLMSLKSLQIQACVEDWMKAQYRQQEIDQEEPYDFFKDDQPAESRTDDHGND</sequence>
<evidence type="ECO:0000256" key="1">
    <source>
        <dbReference type="SAM" id="MobiDB-lite"/>
    </source>
</evidence>
<protein>
    <recommendedName>
        <fullName evidence="2">HAT C-terminal dimerisation domain-containing protein</fullName>
    </recommendedName>
</protein>
<reference evidence="3" key="1">
    <citation type="journal article" date="2023" name="Plant J.">
        <title>Genome sequences and population genomics provide insights into the demographic history, inbreeding, and mutation load of two 'living fossil' tree species of Dipteronia.</title>
        <authorList>
            <person name="Feng Y."/>
            <person name="Comes H.P."/>
            <person name="Chen J."/>
            <person name="Zhu S."/>
            <person name="Lu R."/>
            <person name="Zhang X."/>
            <person name="Li P."/>
            <person name="Qiu J."/>
            <person name="Olsen K.M."/>
            <person name="Qiu Y."/>
        </authorList>
    </citation>
    <scope>NUCLEOTIDE SEQUENCE</scope>
    <source>
        <strain evidence="3">NBL</strain>
    </source>
</reference>
<feature type="compositionally biased region" description="Acidic residues" evidence="1">
    <location>
        <begin position="86"/>
        <end position="95"/>
    </location>
</feature>
<dbReference type="InterPro" id="IPR012337">
    <property type="entry name" value="RNaseH-like_sf"/>
</dbReference>
<dbReference type="GO" id="GO:0046983">
    <property type="term" value="F:protein dimerization activity"/>
    <property type="evidence" value="ECO:0007669"/>
    <property type="project" value="InterPro"/>
</dbReference>
<dbReference type="SUPFAM" id="SSF53098">
    <property type="entry name" value="Ribonuclease H-like"/>
    <property type="match status" value="1"/>
</dbReference>
<comment type="caution">
    <text evidence="3">The sequence shown here is derived from an EMBL/GenBank/DDBJ whole genome shotgun (WGS) entry which is preliminary data.</text>
</comment>
<feature type="domain" description="HAT C-terminal dimerisation" evidence="2">
    <location>
        <begin position="253"/>
        <end position="309"/>
    </location>
</feature>
<name>A0AAD9ZNY0_9ROSI</name>
<dbReference type="PANTHER" id="PTHR23272:SF184">
    <property type="entry name" value="OS03G0311250 PROTEIN"/>
    <property type="match status" value="1"/>
</dbReference>
<dbReference type="EMBL" id="JANJYJ010000010">
    <property type="protein sequence ID" value="KAK3184739.1"/>
    <property type="molecule type" value="Genomic_DNA"/>
</dbReference>
<dbReference type="PANTHER" id="PTHR23272">
    <property type="entry name" value="BED FINGER-RELATED"/>
    <property type="match status" value="1"/>
</dbReference>